<proteinExistence type="predicted"/>
<sequence length="394" mass="44868">MQLLPYSIVRTLPLLGVVCTAFHNPQHHGIYHVQEISRLTSPTTSLNLATQDSSDSDNPENDKNSEGMGVKNKGLLRLAKLSLEDYQWRQALFKSSEAERKVEESLARMMGDEPSYVRPMDASSEKIGPLGLLEKSSVDWLLNVIDEEARRAEKIVGQGGALVRPYEATTPEGELGPLGMVEKNFVDFLESIRQSERIRSQAKVLRPKDLDESQRGPLGKAELEAVEKINDIFYSEKVRAQQSWRRGRRVRPIDVPGPLGDFEMAVLDVVKAEQLRKREKEENARGFALRPKDSKVKGPLGELEQQAVEAVRKLTDEERYRLRSVKRFLDEKRPMEQDRMGVLGFVETVMVGIIRAPILMFQIIARVKELLDSEPLNEEDEKILQNQKRKEDKQ</sequence>
<dbReference type="EMBL" id="CAKOGP040000001">
    <property type="protein sequence ID" value="CAJ1896403.1"/>
    <property type="molecule type" value="Genomic_DNA"/>
</dbReference>
<comment type="caution">
    <text evidence="2">The sequence shown here is derived from an EMBL/GenBank/DDBJ whole genome shotgun (WGS) entry which is preliminary data.</text>
</comment>
<protein>
    <submittedName>
        <fullName evidence="2">Uncharacterized protein</fullName>
    </submittedName>
</protein>
<reference evidence="2" key="1">
    <citation type="submission" date="2023-08" db="EMBL/GenBank/DDBJ databases">
        <authorList>
            <person name="Audoor S."/>
            <person name="Bilcke G."/>
        </authorList>
    </citation>
    <scope>NUCLEOTIDE SEQUENCE</scope>
</reference>
<dbReference type="Proteomes" id="UP001295423">
    <property type="component" value="Unassembled WGS sequence"/>
</dbReference>
<gene>
    <name evidence="2" type="ORF">CYCCA115_LOCUS199</name>
</gene>
<accession>A0AAD2CBR3</accession>
<evidence type="ECO:0000256" key="1">
    <source>
        <dbReference type="SAM" id="MobiDB-lite"/>
    </source>
</evidence>
<feature type="region of interest" description="Disordered" evidence="1">
    <location>
        <begin position="46"/>
        <end position="69"/>
    </location>
</feature>
<evidence type="ECO:0000313" key="2">
    <source>
        <dbReference type="EMBL" id="CAJ1896403.1"/>
    </source>
</evidence>
<keyword evidence="3" id="KW-1185">Reference proteome</keyword>
<organism evidence="2 3">
    <name type="scientific">Cylindrotheca closterium</name>
    <dbReference type="NCBI Taxonomy" id="2856"/>
    <lineage>
        <taxon>Eukaryota</taxon>
        <taxon>Sar</taxon>
        <taxon>Stramenopiles</taxon>
        <taxon>Ochrophyta</taxon>
        <taxon>Bacillariophyta</taxon>
        <taxon>Bacillariophyceae</taxon>
        <taxon>Bacillariophycidae</taxon>
        <taxon>Bacillariales</taxon>
        <taxon>Bacillariaceae</taxon>
        <taxon>Cylindrotheca</taxon>
    </lineage>
</organism>
<name>A0AAD2CBR3_9STRA</name>
<evidence type="ECO:0000313" key="3">
    <source>
        <dbReference type="Proteomes" id="UP001295423"/>
    </source>
</evidence>
<dbReference type="AlphaFoldDB" id="A0AAD2CBR3"/>